<evidence type="ECO:0000259" key="1">
    <source>
        <dbReference type="Pfam" id="PF01079"/>
    </source>
</evidence>
<dbReference type="GeneID" id="17266920"/>
<dbReference type="InterPro" id="IPR001767">
    <property type="entry name" value="Hedgehog_Hint"/>
</dbReference>
<sequence length="189" mass="19503">ILVGWADGTLGFDVVSSFSLADPSAKASFLSLTTATATVTLTPTHKLPAGPAKALKQASEVAVGETMWLASPAVGTLVQEPILGIASVMADGLHSPLTKHGGWPVVDGVATSYNSAAVVARNKYLVPIVEAVCPSLARLVVAATNPKAMHYIDGEVVEPLSWLELAYAAVTLTAARTAFGARSSSHLRL</sequence>
<dbReference type="EnsemblProtists" id="EOD21375">
    <property type="protein sequence ID" value="EOD21375"/>
    <property type="gene ID" value="EMIHUDRAFT_368780"/>
</dbReference>
<dbReference type="InterPro" id="IPR036844">
    <property type="entry name" value="Hint_dom_sf"/>
</dbReference>
<name>A0A0D3JCZ0_EMIH1</name>
<dbReference type="Proteomes" id="UP000013827">
    <property type="component" value="Unassembled WGS sequence"/>
</dbReference>
<organism evidence="2 3">
    <name type="scientific">Emiliania huxleyi (strain CCMP1516)</name>
    <dbReference type="NCBI Taxonomy" id="280463"/>
    <lineage>
        <taxon>Eukaryota</taxon>
        <taxon>Haptista</taxon>
        <taxon>Haptophyta</taxon>
        <taxon>Prymnesiophyceae</taxon>
        <taxon>Isochrysidales</taxon>
        <taxon>Noelaerhabdaceae</taxon>
        <taxon>Emiliania</taxon>
    </lineage>
</organism>
<dbReference type="Pfam" id="PF01079">
    <property type="entry name" value="Hint"/>
    <property type="match status" value="1"/>
</dbReference>
<dbReference type="KEGG" id="ehx:EMIHUDRAFT_368780"/>
<dbReference type="GO" id="GO:0016540">
    <property type="term" value="P:protein autoprocessing"/>
    <property type="evidence" value="ECO:0007669"/>
    <property type="project" value="InterPro"/>
</dbReference>
<evidence type="ECO:0000313" key="3">
    <source>
        <dbReference type="Proteomes" id="UP000013827"/>
    </source>
</evidence>
<dbReference type="RefSeq" id="XP_005773804.1">
    <property type="nucleotide sequence ID" value="XM_005773747.1"/>
</dbReference>
<dbReference type="Gene3D" id="2.170.16.10">
    <property type="entry name" value="Hedgehog/Intein (Hint) domain"/>
    <property type="match status" value="1"/>
</dbReference>
<dbReference type="HOGENOM" id="CLU_121758_0_0_1"/>
<dbReference type="SUPFAM" id="SSF51294">
    <property type="entry name" value="Hedgehog/intein (Hint) domain"/>
    <property type="match status" value="1"/>
</dbReference>
<keyword evidence="3" id="KW-1185">Reference proteome</keyword>
<dbReference type="AlphaFoldDB" id="A0A0D3JCZ0"/>
<reference evidence="2" key="2">
    <citation type="submission" date="2024-10" db="UniProtKB">
        <authorList>
            <consortium name="EnsemblProtists"/>
        </authorList>
    </citation>
    <scope>IDENTIFICATION</scope>
</reference>
<reference evidence="3" key="1">
    <citation type="journal article" date="2013" name="Nature">
        <title>Pan genome of the phytoplankton Emiliania underpins its global distribution.</title>
        <authorList>
            <person name="Read B.A."/>
            <person name="Kegel J."/>
            <person name="Klute M.J."/>
            <person name="Kuo A."/>
            <person name="Lefebvre S.C."/>
            <person name="Maumus F."/>
            <person name="Mayer C."/>
            <person name="Miller J."/>
            <person name="Monier A."/>
            <person name="Salamov A."/>
            <person name="Young J."/>
            <person name="Aguilar M."/>
            <person name="Claverie J.M."/>
            <person name="Frickenhaus S."/>
            <person name="Gonzalez K."/>
            <person name="Herman E.K."/>
            <person name="Lin Y.C."/>
            <person name="Napier J."/>
            <person name="Ogata H."/>
            <person name="Sarno A.F."/>
            <person name="Shmutz J."/>
            <person name="Schroeder D."/>
            <person name="de Vargas C."/>
            <person name="Verret F."/>
            <person name="von Dassow P."/>
            <person name="Valentin K."/>
            <person name="Van de Peer Y."/>
            <person name="Wheeler G."/>
            <person name="Dacks J.B."/>
            <person name="Delwiche C.F."/>
            <person name="Dyhrman S.T."/>
            <person name="Glockner G."/>
            <person name="John U."/>
            <person name="Richards T."/>
            <person name="Worden A.Z."/>
            <person name="Zhang X."/>
            <person name="Grigoriev I.V."/>
            <person name="Allen A.E."/>
            <person name="Bidle K."/>
            <person name="Borodovsky M."/>
            <person name="Bowler C."/>
            <person name="Brownlee C."/>
            <person name="Cock J.M."/>
            <person name="Elias M."/>
            <person name="Gladyshev V.N."/>
            <person name="Groth M."/>
            <person name="Guda C."/>
            <person name="Hadaegh A."/>
            <person name="Iglesias-Rodriguez M.D."/>
            <person name="Jenkins J."/>
            <person name="Jones B.M."/>
            <person name="Lawson T."/>
            <person name="Leese F."/>
            <person name="Lindquist E."/>
            <person name="Lobanov A."/>
            <person name="Lomsadze A."/>
            <person name="Malik S.B."/>
            <person name="Marsh M.E."/>
            <person name="Mackinder L."/>
            <person name="Mock T."/>
            <person name="Mueller-Roeber B."/>
            <person name="Pagarete A."/>
            <person name="Parker M."/>
            <person name="Probert I."/>
            <person name="Quesneville H."/>
            <person name="Raines C."/>
            <person name="Rensing S.A."/>
            <person name="Riano-Pachon D.M."/>
            <person name="Richier S."/>
            <person name="Rokitta S."/>
            <person name="Shiraiwa Y."/>
            <person name="Soanes D.M."/>
            <person name="van der Giezen M."/>
            <person name="Wahlund T.M."/>
            <person name="Williams B."/>
            <person name="Wilson W."/>
            <person name="Wolfe G."/>
            <person name="Wurch L.L."/>
        </authorList>
    </citation>
    <scope>NUCLEOTIDE SEQUENCE</scope>
</reference>
<accession>A0A0D3JCZ0</accession>
<feature type="domain" description="Hedgehog protein Hint" evidence="1">
    <location>
        <begin position="9"/>
        <end position="113"/>
    </location>
</feature>
<protein>
    <recommendedName>
        <fullName evidence="1">Hedgehog protein Hint domain-containing protein</fullName>
    </recommendedName>
</protein>
<proteinExistence type="predicted"/>
<dbReference type="PaxDb" id="2903-EOD21375"/>
<evidence type="ECO:0000313" key="2">
    <source>
        <dbReference type="EnsemblProtists" id="EOD21375"/>
    </source>
</evidence>